<reference evidence="13 14" key="1">
    <citation type="submission" date="2019-02" db="EMBL/GenBank/DDBJ databases">
        <title>Apibacter muscae sp. nov.: a novel member of the house fly microbiota.</title>
        <authorList>
            <person name="Park R."/>
        </authorList>
    </citation>
    <scope>NUCLEOTIDE SEQUENCE [LARGE SCALE GENOMIC DNA]</scope>
    <source>
        <strain evidence="13 14">AL1</strain>
    </source>
</reference>
<evidence type="ECO:0000256" key="5">
    <source>
        <dbReference type="ARBA" id="ARBA00022519"/>
    </source>
</evidence>
<dbReference type="InterPro" id="IPR006260">
    <property type="entry name" value="TonB/TolA_C"/>
</dbReference>
<evidence type="ECO:0000256" key="10">
    <source>
        <dbReference type="SAM" id="MobiDB-lite"/>
    </source>
</evidence>
<dbReference type="NCBIfam" id="TIGR01352">
    <property type="entry name" value="tonB_Cterm"/>
    <property type="match status" value="1"/>
</dbReference>
<keyword evidence="4" id="KW-1003">Cell membrane</keyword>
<name>A0A563D8A7_9FLAO</name>
<dbReference type="AlphaFoldDB" id="A0A563D8A7"/>
<dbReference type="GO" id="GO:0031992">
    <property type="term" value="F:energy transducer activity"/>
    <property type="evidence" value="ECO:0007669"/>
    <property type="project" value="InterPro"/>
</dbReference>
<evidence type="ECO:0000313" key="13">
    <source>
        <dbReference type="EMBL" id="TWP26044.1"/>
    </source>
</evidence>
<dbReference type="Pfam" id="PF03544">
    <property type="entry name" value="TonB_C"/>
    <property type="match status" value="1"/>
</dbReference>
<evidence type="ECO:0000256" key="11">
    <source>
        <dbReference type="SAM" id="Phobius"/>
    </source>
</evidence>
<dbReference type="SUPFAM" id="SSF74653">
    <property type="entry name" value="TolA/TonB C-terminal domain"/>
    <property type="match status" value="1"/>
</dbReference>
<feature type="compositionally biased region" description="Basic and acidic residues" evidence="10">
    <location>
        <begin position="151"/>
        <end position="184"/>
    </location>
</feature>
<evidence type="ECO:0000313" key="14">
    <source>
        <dbReference type="Proteomes" id="UP000319499"/>
    </source>
</evidence>
<feature type="compositionally biased region" description="Basic and acidic residues" evidence="10">
    <location>
        <begin position="95"/>
        <end position="139"/>
    </location>
</feature>
<gene>
    <name evidence="13" type="ORF">ETU09_10080</name>
</gene>
<evidence type="ECO:0000256" key="1">
    <source>
        <dbReference type="ARBA" id="ARBA00004383"/>
    </source>
</evidence>
<sequence>MTYNHKKKSLDDIIFENKNKEYGAYELRKSGKKYLTIAFFIGFLFFLTLISSIFIYLKLKDDTPPPVKYKEEIVAVLPPTPEKVPEEIPEKVPEEKIYTIEDNNKGSERSTVEKTPKQDEVAQKKYFETKVDNSKEEQTTPKQSELVGKNIGEEDKEGKITRDDDINRFGKKNDGSSHADDIKGDPNSIVKNPQKKAKFNGGDWGSFLRKILVYPSKAEFNETQGTVMVQFVVDKKGNISDLKIISKRLGNGLEEEAMRVLKKSSGLWSPGEINGEPVNSYYTQSITFQLE</sequence>
<dbReference type="OrthoDB" id="1095452at2"/>
<dbReference type="GO" id="GO:0030288">
    <property type="term" value="C:outer membrane-bounded periplasmic space"/>
    <property type="evidence" value="ECO:0007669"/>
    <property type="project" value="InterPro"/>
</dbReference>
<evidence type="ECO:0000256" key="8">
    <source>
        <dbReference type="ARBA" id="ARBA00022989"/>
    </source>
</evidence>
<dbReference type="PRINTS" id="PR01374">
    <property type="entry name" value="TONBPROTEIN"/>
</dbReference>
<evidence type="ECO:0000256" key="7">
    <source>
        <dbReference type="ARBA" id="ARBA00022927"/>
    </source>
</evidence>
<evidence type="ECO:0000259" key="12">
    <source>
        <dbReference type="PROSITE" id="PS52015"/>
    </source>
</evidence>
<keyword evidence="8 11" id="KW-1133">Transmembrane helix</keyword>
<dbReference type="InterPro" id="IPR037682">
    <property type="entry name" value="TonB_C"/>
</dbReference>
<dbReference type="EMBL" id="SELH01000026">
    <property type="protein sequence ID" value="TWP26044.1"/>
    <property type="molecule type" value="Genomic_DNA"/>
</dbReference>
<evidence type="ECO:0000256" key="6">
    <source>
        <dbReference type="ARBA" id="ARBA00022692"/>
    </source>
</evidence>
<comment type="caution">
    <text evidence="13">The sequence shown here is derived from an EMBL/GenBank/DDBJ whole genome shotgun (WGS) entry which is preliminary data.</text>
</comment>
<evidence type="ECO:0000256" key="2">
    <source>
        <dbReference type="ARBA" id="ARBA00006555"/>
    </source>
</evidence>
<keyword evidence="5" id="KW-0997">Cell inner membrane</keyword>
<evidence type="ECO:0000256" key="3">
    <source>
        <dbReference type="ARBA" id="ARBA00022448"/>
    </source>
</evidence>
<feature type="transmembrane region" description="Helical" evidence="11">
    <location>
        <begin position="34"/>
        <end position="57"/>
    </location>
</feature>
<dbReference type="InterPro" id="IPR051045">
    <property type="entry name" value="TonB-dependent_transducer"/>
</dbReference>
<dbReference type="Proteomes" id="UP000319499">
    <property type="component" value="Unassembled WGS sequence"/>
</dbReference>
<evidence type="ECO:0000256" key="9">
    <source>
        <dbReference type="ARBA" id="ARBA00023136"/>
    </source>
</evidence>
<keyword evidence="3" id="KW-0813">Transport</keyword>
<proteinExistence type="inferred from homology"/>
<organism evidence="13 14">
    <name type="scientific">Apibacter muscae</name>
    <dbReference type="NCBI Taxonomy" id="2509004"/>
    <lineage>
        <taxon>Bacteria</taxon>
        <taxon>Pseudomonadati</taxon>
        <taxon>Bacteroidota</taxon>
        <taxon>Flavobacteriia</taxon>
        <taxon>Flavobacteriales</taxon>
        <taxon>Weeksellaceae</taxon>
        <taxon>Apibacter</taxon>
    </lineage>
</organism>
<evidence type="ECO:0000256" key="4">
    <source>
        <dbReference type="ARBA" id="ARBA00022475"/>
    </source>
</evidence>
<dbReference type="RefSeq" id="WP_146293459.1">
    <property type="nucleotide sequence ID" value="NZ_SELH01000026.1"/>
</dbReference>
<keyword evidence="9 11" id="KW-0472">Membrane</keyword>
<dbReference type="GO" id="GO:0055085">
    <property type="term" value="P:transmembrane transport"/>
    <property type="evidence" value="ECO:0007669"/>
    <property type="project" value="InterPro"/>
</dbReference>
<feature type="domain" description="TonB C-terminal" evidence="12">
    <location>
        <begin position="199"/>
        <end position="291"/>
    </location>
</feature>
<dbReference type="GO" id="GO:0005886">
    <property type="term" value="C:plasma membrane"/>
    <property type="evidence" value="ECO:0007669"/>
    <property type="project" value="UniProtKB-SubCell"/>
</dbReference>
<feature type="region of interest" description="Disordered" evidence="10">
    <location>
        <begin position="95"/>
        <end position="196"/>
    </location>
</feature>
<accession>A0A563D8A7</accession>
<keyword evidence="14" id="KW-1185">Reference proteome</keyword>
<comment type="similarity">
    <text evidence="2">Belongs to the TonB family.</text>
</comment>
<dbReference type="Gene3D" id="3.30.1150.10">
    <property type="match status" value="1"/>
</dbReference>
<dbReference type="PANTHER" id="PTHR33446">
    <property type="entry name" value="PROTEIN TONB-RELATED"/>
    <property type="match status" value="1"/>
</dbReference>
<comment type="subcellular location">
    <subcellularLocation>
        <location evidence="1">Cell inner membrane</location>
        <topology evidence="1">Single-pass membrane protein</topology>
        <orientation evidence="1">Periplasmic side</orientation>
    </subcellularLocation>
</comment>
<dbReference type="InterPro" id="IPR003538">
    <property type="entry name" value="TonB"/>
</dbReference>
<keyword evidence="6 11" id="KW-0812">Transmembrane</keyword>
<protein>
    <submittedName>
        <fullName evidence="13">Energy transducer TonB</fullName>
    </submittedName>
</protein>
<keyword evidence="7" id="KW-0653">Protein transport</keyword>
<dbReference type="GO" id="GO:0015031">
    <property type="term" value="P:protein transport"/>
    <property type="evidence" value="ECO:0007669"/>
    <property type="project" value="UniProtKB-KW"/>
</dbReference>
<dbReference type="GO" id="GO:0015891">
    <property type="term" value="P:siderophore transport"/>
    <property type="evidence" value="ECO:0007669"/>
    <property type="project" value="InterPro"/>
</dbReference>
<dbReference type="PROSITE" id="PS52015">
    <property type="entry name" value="TONB_CTD"/>
    <property type="match status" value="1"/>
</dbReference>